<organism evidence="5">
    <name type="scientific">Caenorhabditis remanei</name>
    <name type="common">Caenorhabditis vulgaris</name>
    <dbReference type="NCBI Taxonomy" id="31234"/>
    <lineage>
        <taxon>Eukaryota</taxon>
        <taxon>Metazoa</taxon>
        <taxon>Ecdysozoa</taxon>
        <taxon>Nematoda</taxon>
        <taxon>Chromadorea</taxon>
        <taxon>Rhabditida</taxon>
        <taxon>Rhabditina</taxon>
        <taxon>Rhabditomorpha</taxon>
        <taxon>Rhabditoidea</taxon>
        <taxon>Rhabditidae</taxon>
        <taxon>Peloderinae</taxon>
        <taxon>Caenorhabditis</taxon>
    </lineage>
</organism>
<feature type="region of interest" description="Disordered" evidence="2">
    <location>
        <begin position="631"/>
        <end position="657"/>
    </location>
</feature>
<keyword evidence="1" id="KW-0863">Zinc-finger</keyword>
<feature type="compositionally biased region" description="Basic and acidic residues" evidence="2">
    <location>
        <begin position="631"/>
        <end position="650"/>
    </location>
</feature>
<accession>E3MPH1</accession>
<dbReference type="Proteomes" id="UP000008281">
    <property type="component" value="Unassembled WGS sequence"/>
</dbReference>
<dbReference type="Gene3D" id="4.10.60.10">
    <property type="entry name" value="Zinc finger, CCHC-type"/>
    <property type="match status" value="1"/>
</dbReference>
<evidence type="ECO:0000313" key="5">
    <source>
        <dbReference type="Proteomes" id="UP000008281"/>
    </source>
</evidence>
<dbReference type="EMBL" id="DS268463">
    <property type="protein sequence ID" value="EFP06475.1"/>
    <property type="molecule type" value="Genomic_DNA"/>
</dbReference>
<proteinExistence type="predicted"/>
<dbReference type="InterPro" id="IPR001878">
    <property type="entry name" value="Znf_CCHC"/>
</dbReference>
<evidence type="ECO:0000256" key="2">
    <source>
        <dbReference type="SAM" id="MobiDB-lite"/>
    </source>
</evidence>
<keyword evidence="5" id="KW-1185">Reference proteome</keyword>
<feature type="compositionally biased region" description="Polar residues" evidence="2">
    <location>
        <begin position="888"/>
        <end position="900"/>
    </location>
</feature>
<evidence type="ECO:0000259" key="3">
    <source>
        <dbReference type="PROSITE" id="PS50158"/>
    </source>
</evidence>
<dbReference type="GO" id="GO:0008270">
    <property type="term" value="F:zinc ion binding"/>
    <property type="evidence" value="ECO:0007669"/>
    <property type="project" value="UniProtKB-KW"/>
</dbReference>
<dbReference type="PANTHER" id="PTHR33223:SF6">
    <property type="entry name" value="CCHC-TYPE DOMAIN-CONTAINING PROTEIN"/>
    <property type="match status" value="1"/>
</dbReference>
<dbReference type="GO" id="GO:0019899">
    <property type="term" value="F:enzyme binding"/>
    <property type="evidence" value="ECO:0007669"/>
    <property type="project" value="UniProtKB-ARBA"/>
</dbReference>
<feature type="compositionally biased region" description="Low complexity" evidence="2">
    <location>
        <begin position="737"/>
        <end position="750"/>
    </location>
</feature>
<keyword evidence="1" id="KW-0862">Zinc</keyword>
<feature type="region of interest" description="Disordered" evidence="2">
    <location>
        <begin position="566"/>
        <end position="598"/>
    </location>
</feature>
<dbReference type="HOGENOM" id="CLU_021770_0_0_1"/>
<feature type="region of interest" description="Disordered" evidence="2">
    <location>
        <begin position="733"/>
        <end position="766"/>
    </location>
</feature>
<reference evidence="4" key="1">
    <citation type="submission" date="2007-07" db="EMBL/GenBank/DDBJ databases">
        <title>PCAP assembly of the Caenorhabditis remanei genome.</title>
        <authorList>
            <consortium name="The Caenorhabditis remanei Sequencing Consortium"/>
            <person name="Wilson R.K."/>
        </authorList>
    </citation>
    <scope>NUCLEOTIDE SEQUENCE [LARGE SCALE GENOMIC DNA]</scope>
    <source>
        <strain evidence="4">PB4641</strain>
    </source>
</reference>
<dbReference type="GO" id="GO:0005737">
    <property type="term" value="C:cytoplasm"/>
    <property type="evidence" value="ECO:0007669"/>
    <property type="project" value="UniProtKB-ARBA"/>
</dbReference>
<dbReference type="SUPFAM" id="SSF57756">
    <property type="entry name" value="Retrovirus zinc finger-like domains"/>
    <property type="match status" value="1"/>
</dbReference>
<dbReference type="InterPro" id="IPR036875">
    <property type="entry name" value="Znf_CCHC_sf"/>
</dbReference>
<dbReference type="GO" id="GO:0003676">
    <property type="term" value="F:nucleic acid binding"/>
    <property type="evidence" value="ECO:0007669"/>
    <property type="project" value="InterPro"/>
</dbReference>
<name>E3MPH1_CAERE</name>
<feature type="compositionally biased region" description="Basic and acidic residues" evidence="2">
    <location>
        <begin position="859"/>
        <end position="887"/>
    </location>
</feature>
<feature type="region of interest" description="Disordered" evidence="2">
    <location>
        <begin position="395"/>
        <end position="418"/>
    </location>
</feature>
<evidence type="ECO:0000313" key="4">
    <source>
        <dbReference type="EMBL" id="EFP06475.1"/>
    </source>
</evidence>
<protein>
    <recommendedName>
        <fullName evidence="3">CCHC-type domain-containing protein</fullName>
    </recommendedName>
</protein>
<feature type="region of interest" description="Disordered" evidence="2">
    <location>
        <begin position="144"/>
        <end position="164"/>
    </location>
</feature>
<dbReference type="InParanoid" id="E3MPH1"/>
<keyword evidence="1" id="KW-0479">Metal-binding</keyword>
<dbReference type="PROSITE" id="PS50158">
    <property type="entry name" value="ZF_CCHC"/>
    <property type="match status" value="1"/>
</dbReference>
<feature type="region of interest" description="Disordered" evidence="2">
    <location>
        <begin position="857"/>
        <end position="927"/>
    </location>
</feature>
<gene>
    <name evidence="4" type="ORF">CRE_08387</name>
</gene>
<evidence type="ECO:0000256" key="1">
    <source>
        <dbReference type="PROSITE-ProRule" id="PRU00047"/>
    </source>
</evidence>
<feature type="domain" description="CCHC-type" evidence="3">
    <location>
        <begin position="658"/>
        <end position="675"/>
    </location>
</feature>
<dbReference type="PANTHER" id="PTHR33223">
    <property type="entry name" value="CCHC-TYPE DOMAIN-CONTAINING PROTEIN"/>
    <property type="match status" value="1"/>
</dbReference>
<sequence length="927" mass="103347">MVNCLGYARIFRLERQSNNRQGGEGYAEATQVSHGVGEWADHCVSPPTAVPDLAEVTSPVIRIKPSGASAESLNPSRNTPETSGISGFGLNTDYIANHLKAIGEIRDLENFADDEDTSVNQRKYTEEQVETSDEEDFEDGFIPRVMAPSGRATPTLDSYGETSQEDFNGSVRALKGRVAAIEEEAPDGDKERAFPTMLKDQAGGSLETIPNEDRGRDHNADKVGSMNNPLRNCKPLVPWNAQKSADSVTDDTKSTIQQLLLMKKETIEDLDMACKAANKLAVEQRINLQLVQRQVDRALFVAEKLNHPEEALSTKPVYLDRKVSDCGFRNQEVIGVGSGNDHRVIPPTAATTTRTRSLSPNSGTNTQHPYTHVVVRHQVPSFLMASHSNNLLQDLESEDESQEEVNRTCPTGPKDGARDEEDFDEGFIPQVMVLSFGTSLPLESYGGTTREGFNGFVRAFNDRILAMDADPSDEGKKRVFLTALKDQARDRAESILMDNPNATFKDIVQGMKAIFMDTSHRQRSKALLPSSKQVTGESTESFVHRISKPARQSHSDNATFQKKETLEKSLNGQNPDIKSLVMPNTPATPEEAPSDAVSVDGCATPADQPAPNAQLPAELIASPTNIVIDCKDRVRQRNVSRNDRRQDRNRGGNGSPKRKCYYCLKTGHFVRECRQKREDRENRIITQRSNRDWDPRHNHQVDVNAVGRDDEVKALRDAIQARDEQIEKLSKQLGRISQGSHYSTSGSSTSEARHLRSTYDPPGNPSADSLFHKALKLTMLAYHEHRKDSEYLNEITLERFLEGLNQSIKRLAIRETPSTTDQTPDTAREGEACLVPSEQQPELALLSTQLAASLTNTATDHEDQGYCRDFRSEQQDRDDDFRGRSSENDSQTPERQQQLHEQGPYKSSRPTKRHGPMDNIWSKFNLV</sequence>
<dbReference type="AlphaFoldDB" id="E3MPH1"/>
<dbReference type="SMART" id="SM00343">
    <property type="entry name" value="ZnF_C2HC"/>
    <property type="match status" value="1"/>
</dbReference>